<dbReference type="InterPro" id="IPR012337">
    <property type="entry name" value="RNaseH-like_sf"/>
</dbReference>
<dbReference type="PROSITE" id="PS50994">
    <property type="entry name" value="INTEGRASE"/>
    <property type="match status" value="1"/>
</dbReference>
<feature type="compositionally biased region" description="Basic and acidic residues" evidence="7">
    <location>
        <begin position="259"/>
        <end position="280"/>
    </location>
</feature>
<gene>
    <name evidence="10" type="ORF">MSPICULIGERA_LOCUS17621</name>
</gene>
<dbReference type="SUPFAM" id="SSF56672">
    <property type="entry name" value="DNA/RNA polymerases"/>
    <property type="match status" value="1"/>
</dbReference>
<reference evidence="10" key="1">
    <citation type="submission" date="2023-06" db="EMBL/GenBank/DDBJ databases">
        <authorList>
            <person name="Delattre M."/>
        </authorList>
    </citation>
    <scope>NUCLEOTIDE SEQUENCE</scope>
    <source>
        <strain evidence="10">AF72</strain>
    </source>
</reference>
<dbReference type="SUPFAM" id="SSF53098">
    <property type="entry name" value="Ribonuclease H-like"/>
    <property type="match status" value="1"/>
</dbReference>
<dbReference type="Gene3D" id="1.20.5.1890">
    <property type="match status" value="1"/>
</dbReference>
<dbReference type="InterPro" id="IPR041577">
    <property type="entry name" value="RT_RNaseH_2"/>
</dbReference>
<name>A0AA36D415_9BILA</name>
<dbReference type="InterPro" id="IPR021109">
    <property type="entry name" value="Peptidase_aspartic_dom_sf"/>
</dbReference>
<dbReference type="EC" id="2.7.7.49" evidence="1"/>
<evidence type="ECO:0000256" key="2">
    <source>
        <dbReference type="ARBA" id="ARBA00022679"/>
    </source>
</evidence>
<dbReference type="Pfam" id="PF17921">
    <property type="entry name" value="Integrase_H2C2"/>
    <property type="match status" value="1"/>
</dbReference>
<sequence length="2061" mass="231063">MVKSEPDLMDHDLIDVPGPVPTTKKVMELVAFLKAQLEPFSGLTGEDYEEFARAFVSAVNRHPTGVPRDQVGYLLPIFLRGNALVKYNQLALEDQLDYSKAIRKLGLYFLKPLDPMTSWVELKAVCQWADEPVVEYYDRFLKKARAACLKEDPDENPMVLAIFKAGLVESLKERLLYEKNPPTSLVATLKEALRLESLSRSLKATAASTEMTLQLNAITARLDSLALAGGQRYQDRGPRPFRGRGRGRGRGGRFGNGGGRRDLQDRNGNSDRREHREDANANRGRQGAPGNRMLNALAQTLGFVAMLAMIFGIVPMAEAYQICGLQKQGDWFEVPKLEACQVAEEEPVWEGKAEIFKEVLMPQVIKAHRCQIVNATMSVPSIFSFLRLLSEEPYDVLAVHGYVTTVEDCQTMVRELKLRDTPLVKVAPGYFRSELKTVEYLGSKRNKIAQSVVFGETEIAVTPQGHLLSPAGRLDGCRMDTGSCQAENATFIWTMTEQEVMRCPYQSVGTFSTSLTRNKILIKEQNLAAGAFREKELRDMWKAQLRSLPEGPEKDKAWSEAQLPTHRFDTILEQEFGAAQILRDLDEILKRREIERIDSITDRMVPRRPNLVTRVPRQSYQEALEKAHKKSDAAVAAGEVLTEYYEHLNGHSERQREADRQRDYHGKIQYAYESHALQSKKEFKRVFEELCNLYNNQLATQLSLLKTDTTTGARLLLKRNDIAAYMAGDALLITQCQQVNETLVFWNHTVEGRCFSNLPVRVGERMYFALPGSQDLVTTSPEVPCHLLPTMVYKSSGKYMANGQEITVRYIEREQVRGSEFADLTFGAPSVFLDEIDGNLPISYVNAVLNKMAIVADRQKMLNGALVERGVINLPDITLPSLNVSGVPNAVSGTVSGIFGGVREKAAEALNELKNGILKSILYVVLPVLGLFLLLVLIFFGFKCYLSRKVAVVGATTLLDLARKGTPRMRQAVLRLARGSQGALNVLEMEEGLMEDAPPRRARRPSLLSMPELNHLICMSVDSAQLPYAAVNVNNKKVFSLVDTGANLSFISRQTCDALKVRIEKGPVMWAKAANGTLCRFQDKANLILTLAGQSISKKIWITDQENPPAPMLLGTDTLKKFGVISFDFNRNTLAINGKSVPLIKRNQMREYEVAVTEKVEIPAGGVVQMLCDTTASDVDYGSEVYIEGIHSHGGTGKDDEAYRLYLIAQAVDTIGNNGKVWTRIWNCGRGAITFHSNQRIATAKNYNDIVCHMSGFVEGEPESPELLEGAYTDLGELPSNENWFEELNLEKSNLSAQGQSRLKEIILKHEAAFVTDGRIGHFTGKTRHRIELEPDYKMPTARPYPTNPMMKREIEKQLETMEKNGVIEPSTSPFSSPVLLVPKTGDYSKLAESLTSMTKMVASLKGVQNDKKKLALVYQEHGKREIEWNESSLEAFDKLKKAMTEEPVLMSPDFSKPFRLESDASIKGLSAILMQADDEKRWHPISYWSRPTKGQEPKFPPIELEALALLGGLRKHHQYIVGAKVECVTDHSPLVSLLTRKDVTGRLAKYQAQLGAYDLTIVYRKGCHNHVADALSRSPVDLEVNAVNVATESVIARNLGKVRKEQFADAKLRQIIDDIKNGIDNDANEKYLVIQNLLYYVPIGPNDSPRLVIPEKSELRWAIVKQVHNAMDEAAHLGIKKTKDRIAECAIWNHMEQDITSFVNGCLPCQRRKDPRHYSIRLPLGQYDPPRNVGDRLHLDVLGPLPMTARKHKYAVVAVDAFSKYVFTKAVERQTAEEMVVFLSESVLAFIGCPTTIVTDQGANFVGETFRSCLLTYGIEHLITSPYHHQANGQVERTNRTLETAMTPYLKDRDWDNVLPLVTTAINRCVHEVTGVSPARVLFGFNPTSPFEAKLGRPRKTFASPSEYLEKLEGYVYELRAKVADKLEAGHERQKDYFDQKWNVKMNVYDVGDKVLLRRETATKLEYQFSRPMIVIDILGNNLVLEDPVSKKRTITHANRVRRYNEGPAGRGLPIGGGPPHPLDANLEEEDEEADDDDDDPYLAASLDISTRRVRFADGR</sequence>
<dbReference type="InterPro" id="IPR043502">
    <property type="entry name" value="DNA/RNA_pol_sf"/>
</dbReference>
<dbReference type="Pfam" id="PF24664">
    <property type="entry name" value="Monjiviricetes_fusion"/>
    <property type="match status" value="1"/>
</dbReference>
<evidence type="ECO:0000256" key="1">
    <source>
        <dbReference type="ARBA" id="ARBA00012493"/>
    </source>
</evidence>
<keyword evidence="3" id="KW-0548">Nucleotidyltransferase</keyword>
<dbReference type="Pfam" id="PF13975">
    <property type="entry name" value="gag-asp_proteas"/>
    <property type="match status" value="1"/>
</dbReference>
<organism evidence="10 11">
    <name type="scientific">Mesorhabditis spiculigera</name>
    <dbReference type="NCBI Taxonomy" id="96644"/>
    <lineage>
        <taxon>Eukaryota</taxon>
        <taxon>Metazoa</taxon>
        <taxon>Ecdysozoa</taxon>
        <taxon>Nematoda</taxon>
        <taxon>Chromadorea</taxon>
        <taxon>Rhabditida</taxon>
        <taxon>Rhabditina</taxon>
        <taxon>Rhabditomorpha</taxon>
        <taxon>Rhabditoidea</taxon>
        <taxon>Rhabditidae</taxon>
        <taxon>Mesorhabditinae</taxon>
        <taxon>Mesorhabditis</taxon>
    </lineage>
</organism>
<dbReference type="CDD" id="cd00303">
    <property type="entry name" value="retropepsin_like"/>
    <property type="match status" value="1"/>
</dbReference>
<dbReference type="Gene3D" id="1.10.340.70">
    <property type="match status" value="1"/>
</dbReference>
<dbReference type="PANTHER" id="PTHR37984">
    <property type="entry name" value="PROTEIN CBG26694"/>
    <property type="match status" value="1"/>
</dbReference>
<evidence type="ECO:0000256" key="4">
    <source>
        <dbReference type="ARBA" id="ARBA00022722"/>
    </source>
</evidence>
<dbReference type="InterPro" id="IPR050951">
    <property type="entry name" value="Retrovirus_Pol_polyprotein"/>
</dbReference>
<keyword evidence="2" id="KW-0808">Transferase</keyword>
<accession>A0AA36D415</accession>
<dbReference type="EMBL" id="CATQJA010002656">
    <property type="protein sequence ID" value="CAJ0579402.1"/>
    <property type="molecule type" value="Genomic_DNA"/>
</dbReference>
<dbReference type="InterPro" id="IPR001584">
    <property type="entry name" value="Integrase_cat-core"/>
</dbReference>
<dbReference type="Gene3D" id="2.40.70.10">
    <property type="entry name" value="Acid Proteases"/>
    <property type="match status" value="1"/>
</dbReference>
<evidence type="ECO:0000313" key="10">
    <source>
        <dbReference type="EMBL" id="CAJ0579402.1"/>
    </source>
</evidence>
<dbReference type="Pfam" id="PF00665">
    <property type="entry name" value="rve"/>
    <property type="match status" value="1"/>
</dbReference>
<evidence type="ECO:0000313" key="11">
    <source>
        <dbReference type="Proteomes" id="UP001177023"/>
    </source>
</evidence>
<feature type="region of interest" description="Disordered" evidence="7">
    <location>
        <begin position="229"/>
        <end position="291"/>
    </location>
</feature>
<keyword evidence="6" id="KW-0511">Multifunctional enzyme</keyword>
<evidence type="ECO:0000256" key="3">
    <source>
        <dbReference type="ARBA" id="ARBA00022695"/>
    </source>
</evidence>
<comment type="caution">
    <text evidence="10">The sequence shown here is derived from an EMBL/GenBank/DDBJ whole genome shotgun (WGS) entry which is preliminary data.</text>
</comment>
<dbReference type="GO" id="GO:0004519">
    <property type="term" value="F:endonuclease activity"/>
    <property type="evidence" value="ECO:0007669"/>
    <property type="project" value="UniProtKB-KW"/>
</dbReference>
<keyword evidence="8" id="KW-1133">Transmembrane helix</keyword>
<dbReference type="SUPFAM" id="SSF50630">
    <property type="entry name" value="Acid proteases"/>
    <property type="match status" value="1"/>
</dbReference>
<dbReference type="GO" id="GO:0003676">
    <property type="term" value="F:nucleic acid binding"/>
    <property type="evidence" value="ECO:0007669"/>
    <property type="project" value="InterPro"/>
</dbReference>
<dbReference type="Proteomes" id="UP001177023">
    <property type="component" value="Unassembled WGS sequence"/>
</dbReference>
<dbReference type="Gene3D" id="3.10.10.10">
    <property type="entry name" value="HIV Type 1 Reverse Transcriptase, subunit A, domain 1"/>
    <property type="match status" value="1"/>
</dbReference>
<dbReference type="PANTHER" id="PTHR37984:SF5">
    <property type="entry name" value="PROTEIN NYNRIN-LIKE"/>
    <property type="match status" value="1"/>
</dbReference>
<feature type="region of interest" description="Disordered" evidence="7">
    <location>
        <begin position="1997"/>
        <end position="2045"/>
    </location>
</feature>
<dbReference type="CDD" id="cd09274">
    <property type="entry name" value="RNase_HI_RT_Ty3"/>
    <property type="match status" value="1"/>
</dbReference>
<feature type="transmembrane region" description="Helical" evidence="8">
    <location>
        <begin position="921"/>
        <end position="942"/>
    </location>
</feature>
<keyword evidence="5" id="KW-0255">Endonuclease</keyword>
<dbReference type="GO" id="GO:0015074">
    <property type="term" value="P:DNA integration"/>
    <property type="evidence" value="ECO:0007669"/>
    <property type="project" value="InterPro"/>
</dbReference>
<dbReference type="InterPro" id="IPR036397">
    <property type="entry name" value="RNaseH_sf"/>
</dbReference>
<feature type="compositionally biased region" description="Acidic residues" evidence="7">
    <location>
        <begin position="2027"/>
        <end position="2042"/>
    </location>
</feature>
<keyword evidence="5" id="KW-0378">Hydrolase</keyword>
<keyword evidence="4" id="KW-0540">Nuclease</keyword>
<keyword evidence="8" id="KW-0812">Transmembrane</keyword>
<keyword evidence="8" id="KW-0472">Membrane</keyword>
<feature type="compositionally biased region" description="Basic residues" evidence="7">
    <location>
        <begin position="239"/>
        <end position="251"/>
    </location>
</feature>
<feature type="domain" description="Integrase catalytic" evidence="9">
    <location>
        <begin position="1727"/>
        <end position="1887"/>
    </location>
</feature>
<proteinExistence type="predicted"/>
<evidence type="ECO:0000256" key="8">
    <source>
        <dbReference type="SAM" id="Phobius"/>
    </source>
</evidence>
<protein>
    <recommendedName>
        <fullName evidence="1">RNA-directed DNA polymerase</fullName>
        <ecNumber evidence="1">2.7.7.49</ecNumber>
    </recommendedName>
</protein>
<dbReference type="GO" id="GO:0003964">
    <property type="term" value="F:RNA-directed DNA polymerase activity"/>
    <property type="evidence" value="ECO:0007669"/>
    <property type="project" value="UniProtKB-EC"/>
</dbReference>
<evidence type="ECO:0000259" key="9">
    <source>
        <dbReference type="PROSITE" id="PS50994"/>
    </source>
</evidence>
<evidence type="ECO:0000256" key="6">
    <source>
        <dbReference type="ARBA" id="ARBA00023268"/>
    </source>
</evidence>
<keyword evidence="11" id="KW-1185">Reference proteome</keyword>
<feature type="non-terminal residue" evidence="10">
    <location>
        <position position="1"/>
    </location>
</feature>
<evidence type="ECO:0000256" key="7">
    <source>
        <dbReference type="SAM" id="MobiDB-lite"/>
    </source>
</evidence>
<dbReference type="Gene3D" id="3.30.420.10">
    <property type="entry name" value="Ribonuclease H-like superfamily/Ribonuclease H"/>
    <property type="match status" value="1"/>
</dbReference>
<dbReference type="InterPro" id="IPR041588">
    <property type="entry name" value="Integrase_H2C2"/>
</dbReference>
<dbReference type="Pfam" id="PF17919">
    <property type="entry name" value="RT_RNaseH_2"/>
    <property type="match status" value="1"/>
</dbReference>
<dbReference type="GO" id="GO:0042575">
    <property type="term" value="C:DNA polymerase complex"/>
    <property type="evidence" value="ECO:0007669"/>
    <property type="project" value="UniProtKB-ARBA"/>
</dbReference>
<evidence type="ECO:0000256" key="5">
    <source>
        <dbReference type="ARBA" id="ARBA00022759"/>
    </source>
</evidence>